<dbReference type="InterPro" id="IPR013655">
    <property type="entry name" value="PAS_fold_3"/>
</dbReference>
<dbReference type="PANTHER" id="PTHR44757">
    <property type="entry name" value="DIGUANYLATE CYCLASE DGCP"/>
    <property type="match status" value="1"/>
</dbReference>
<dbReference type="PROSITE" id="PS50113">
    <property type="entry name" value="PAC"/>
    <property type="match status" value="2"/>
</dbReference>
<dbReference type="InterPro" id="IPR001633">
    <property type="entry name" value="EAL_dom"/>
</dbReference>
<dbReference type="Pfam" id="PF13426">
    <property type="entry name" value="PAS_9"/>
    <property type="match status" value="1"/>
</dbReference>
<evidence type="ECO:0000256" key="1">
    <source>
        <dbReference type="SAM" id="MobiDB-lite"/>
    </source>
</evidence>
<accession>A0ABN6TCC0</accession>
<dbReference type="NCBIfam" id="TIGR00229">
    <property type="entry name" value="sensory_box"/>
    <property type="match status" value="2"/>
</dbReference>
<dbReference type="Gene3D" id="3.30.70.270">
    <property type="match status" value="1"/>
</dbReference>
<sequence>MLANTIFSNPRKRLPCPTRETELPLAGASVPASILDELGQVVFQTDRHGNWLFLNQAWQILSGYAVETTLGASCLAQVHPDDLARARSRLAQLLSGRRSRCRHQLRLRCADGDVRWIELSARATHAADGAVDGTRGTLTDISERKLALQQRRLADSIFASAGEGIIVTSAEGLIVDVNGAFEAITGYARAEVLGKNPRLLSSGRQDKAFYADMWRSIGQSGSWSGEVWNRRKSGEFYVERLTITGVRDDDGRLSCHVGVFADITHQKLQAERLEHIAHYDPLTGLANRRLLGDRLQQAMVRARRSGTVVAVAVLDIDDFKAINSVHGHGCGDELLTALGRRIQDTVRDSDTAGRPGGDEFLVVFDGLESPQACQPMVARLLHAISEPLAVGGAPLRVSASAGLAFYRHGEDIGADQLIRQAYQAMYDAKVAGKNRFHVFDSLGYRVMLERAEEIEVLERALARQEFALHYQPIVHLGNGELNSVEALVRWNHPTRGCLPPGAFLPTLEGHPLMLALENWVLEEALRQHLRWLDAGLDVAISVNMSAAQLRRKDFVAHLRGPAGRLSPRQPAPHQAGSARKQRAGRHRARLQPGHAMRRDRRRIRARRFRHRLFLAALPEAAAGQAHQDRPELRA</sequence>
<dbReference type="SMART" id="SM00091">
    <property type="entry name" value="PAS"/>
    <property type="match status" value="2"/>
</dbReference>
<gene>
    <name evidence="6" type="ORF">MasN3_33710</name>
</gene>
<dbReference type="InterPro" id="IPR000014">
    <property type="entry name" value="PAS"/>
</dbReference>
<dbReference type="InterPro" id="IPR052155">
    <property type="entry name" value="Biofilm_reg_signaling"/>
</dbReference>
<evidence type="ECO:0000259" key="4">
    <source>
        <dbReference type="PROSITE" id="PS50883"/>
    </source>
</evidence>
<feature type="domain" description="PAS" evidence="2">
    <location>
        <begin position="150"/>
        <end position="196"/>
    </location>
</feature>
<dbReference type="Pfam" id="PF00990">
    <property type="entry name" value="GGDEF"/>
    <property type="match status" value="1"/>
</dbReference>
<dbReference type="CDD" id="cd01948">
    <property type="entry name" value="EAL"/>
    <property type="match status" value="1"/>
</dbReference>
<reference evidence="6" key="1">
    <citation type="submission" date="2022-11" db="EMBL/GenBank/DDBJ databases">
        <title>Isolation and characterization of PLA-degrading bacterium Massilia sp. from Antarctic soil.</title>
        <authorList>
            <person name="Sato K."/>
            <person name="Gomez-Fuentes C."/>
            <person name="Ahmad S.A."/>
            <person name="Zulkharnain A."/>
        </authorList>
    </citation>
    <scope>NUCLEOTIDE SEQUENCE</scope>
    <source>
        <strain evidence="6">N-3</strain>
    </source>
</reference>
<dbReference type="SMART" id="SM00267">
    <property type="entry name" value="GGDEF"/>
    <property type="match status" value="1"/>
</dbReference>
<dbReference type="CDD" id="cd01949">
    <property type="entry name" value="GGDEF"/>
    <property type="match status" value="1"/>
</dbReference>
<evidence type="ECO:0000313" key="6">
    <source>
        <dbReference type="EMBL" id="BDT59877.1"/>
    </source>
</evidence>
<dbReference type="InterPro" id="IPR043128">
    <property type="entry name" value="Rev_trsase/Diguanyl_cyclase"/>
</dbReference>
<dbReference type="InterPro" id="IPR029787">
    <property type="entry name" value="Nucleotide_cyclase"/>
</dbReference>
<protein>
    <submittedName>
        <fullName evidence="6">Uncharacterized protein</fullName>
    </submittedName>
</protein>
<dbReference type="SUPFAM" id="SSF141868">
    <property type="entry name" value="EAL domain-like"/>
    <property type="match status" value="1"/>
</dbReference>
<evidence type="ECO:0000259" key="5">
    <source>
        <dbReference type="PROSITE" id="PS50887"/>
    </source>
</evidence>
<dbReference type="SMART" id="SM00086">
    <property type="entry name" value="PAC"/>
    <property type="match status" value="2"/>
</dbReference>
<organism evidence="6 7">
    <name type="scientific">Massilia varians</name>
    <dbReference type="NCBI Taxonomy" id="457921"/>
    <lineage>
        <taxon>Bacteria</taxon>
        <taxon>Pseudomonadati</taxon>
        <taxon>Pseudomonadota</taxon>
        <taxon>Betaproteobacteria</taxon>
        <taxon>Burkholderiales</taxon>
        <taxon>Oxalobacteraceae</taxon>
        <taxon>Telluria group</taxon>
        <taxon>Massilia</taxon>
    </lineage>
</organism>
<dbReference type="NCBIfam" id="TIGR00254">
    <property type="entry name" value="GGDEF"/>
    <property type="match status" value="1"/>
</dbReference>
<dbReference type="PROSITE" id="PS50112">
    <property type="entry name" value="PAS"/>
    <property type="match status" value="2"/>
</dbReference>
<dbReference type="InterPro" id="IPR000700">
    <property type="entry name" value="PAS-assoc_C"/>
</dbReference>
<dbReference type="InterPro" id="IPR035919">
    <property type="entry name" value="EAL_sf"/>
</dbReference>
<evidence type="ECO:0000259" key="2">
    <source>
        <dbReference type="PROSITE" id="PS50112"/>
    </source>
</evidence>
<feature type="domain" description="GGDEF" evidence="5">
    <location>
        <begin position="307"/>
        <end position="441"/>
    </location>
</feature>
<dbReference type="InterPro" id="IPR000160">
    <property type="entry name" value="GGDEF_dom"/>
</dbReference>
<dbReference type="PROSITE" id="PS50883">
    <property type="entry name" value="EAL"/>
    <property type="match status" value="1"/>
</dbReference>
<dbReference type="SUPFAM" id="SSF55785">
    <property type="entry name" value="PYP-like sensor domain (PAS domain)"/>
    <property type="match status" value="2"/>
</dbReference>
<dbReference type="CDD" id="cd00130">
    <property type="entry name" value="PAS"/>
    <property type="match status" value="2"/>
</dbReference>
<dbReference type="Pfam" id="PF08447">
    <property type="entry name" value="PAS_3"/>
    <property type="match status" value="1"/>
</dbReference>
<dbReference type="SUPFAM" id="SSF55073">
    <property type="entry name" value="Nucleotide cyclase"/>
    <property type="match status" value="1"/>
</dbReference>
<feature type="domain" description="PAC" evidence="3">
    <location>
        <begin position="223"/>
        <end position="275"/>
    </location>
</feature>
<feature type="domain" description="EAL" evidence="4">
    <location>
        <begin position="450"/>
        <end position="634"/>
    </location>
</feature>
<dbReference type="Gene3D" id="3.30.450.20">
    <property type="entry name" value="PAS domain"/>
    <property type="match status" value="2"/>
</dbReference>
<dbReference type="SMART" id="SM00052">
    <property type="entry name" value="EAL"/>
    <property type="match status" value="1"/>
</dbReference>
<dbReference type="Proteomes" id="UP001163336">
    <property type="component" value="Chromosome"/>
</dbReference>
<dbReference type="PROSITE" id="PS50887">
    <property type="entry name" value="GGDEF"/>
    <property type="match status" value="1"/>
</dbReference>
<dbReference type="EMBL" id="AP026966">
    <property type="protein sequence ID" value="BDT59877.1"/>
    <property type="molecule type" value="Genomic_DNA"/>
</dbReference>
<feature type="domain" description="PAC" evidence="3">
    <location>
        <begin position="101"/>
        <end position="153"/>
    </location>
</feature>
<dbReference type="InterPro" id="IPR035965">
    <property type="entry name" value="PAS-like_dom_sf"/>
</dbReference>
<feature type="region of interest" description="Disordered" evidence="1">
    <location>
        <begin position="560"/>
        <end position="598"/>
    </location>
</feature>
<feature type="domain" description="PAS" evidence="2">
    <location>
        <begin position="34"/>
        <end position="97"/>
    </location>
</feature>
<evidence type="ECO:0000259" key="3">
    <source>
        <dbReference type="PROSITE" id="PS50113"/>
    </source>
</evidence>
<dbReference type="Pfam" id="PF00563">
    <property type="entry name" value="EAL"/>
    <property type="match status" value="1"/>
</dbReference>
<proteinExistence type="predicted"/>
<evidence type="ECO:0000313" key="7">
    <source>
        <dbReference type="Proteomes" id="UP001163336"/>
    </source>
</evidence>
<name>A0ABN6TCC0_9BURK</name>
<dbReference type="InterPro" id="IPR001610">
    <property type="entry name" value="PAC"/>
</dbReference>
<feature type="compositionally biased region" description="Basic residues" evidence="1">
    <location>
        <begin position="579"/>
        <end position="598"/>
    </location>
</feature>
<dbReference type="PANTHER" id="PTHR44757:SF2">
    <property type="entry name" value="BIOFILM ARCHITECTURE MAINTENANCE PROTEIN MBAA"/>
    <property type="match status" value="1"/>
</dbReference>
<dbReference type="Gene3D" id="3.20.20.450">
    <property type="entry name" value="EAL domain"/>
    <property type="match status" value="1"/>
</dbReference>
<keyword evidence="7" id="KW-1185">Reference proteome</keyword>